<dbReference type="Proteomes" id="UP000694941">
    <property type="component" value="Unplaced"/>
</dbReference>
<sequence length="164" mass="18088">MVGQISTKVVKISSGSWKMPPRRLNLVLVTSKEAPEMYGTTNDDWMVTTGNNLNDGSRNQQVVTTEPNEIETSIESMPSSFIEYDPPGVTNTKIVSIEPKILSGRVTEQFTSVPMHLCFSSCSKDTSCDVVIFTDSFNSCKLVHNSTEGKVDISPDEFVFGVLR</sequence>
<keyword evidence="1" id="KW-1185">Reference proteome</keyword>
<organism evidence="1 2">
    <name type="scientific">Limulus polyphemus</name>
    <name type="common">Atlantic horseshoe crab</name>
    <dbReference type="NCBI Taxonomy" id="6850"/>
    <lineage>
        <taxon>Eukaryota</taxon>
        <taxon>Metazoa</taxon>
        <taxon>Ecdysozoa</taxon>
        <taxon>Arthropoda</taxon>
        <taxon>Chelicerata</taxon>
        <taxon>Merostomata</taxon>
        <taxon>Xiphosura</taxon>
        <taxon>Limulidae</taxon>
        <taxon>Limulus</taxon>
    </lineage>
</organism>
<evidence type="ECO:0000313" key="2">
    <source>
        <dbReference type="RefSeq" id="XP_022256924.1"/>
    </source>
</evidence>
<gene>
    <name evidence="2" type="primary">LOC111089188</name>
</gene>
<evidence type="ECO:0000313" key="1">
    <source>
        <dbReference type="Proteomes" id="UP000694941"/>
    </source>
</evidence>
<name>A0ABM1TM18_LIMPO</name>
<reference evidence="2" key="1">
    <citation type="submission" date="2025-08" db="UniProtKB">
        <authorList>
            <consortium name="RefSeq"/>
        </authorList>
    </citation>
    <scope>IDENTIFICATION</scope>
    <source>
        <tissue evidence="2">Muscle</tissue>
    </source>
</reference>
<dbReference type="RefSeq" id="XP_022256924.1">
    <property type="nucleotide sequence ID" value="XM_022401216.1"/>
</dbReference>
<accession>A0ABM1TM18</accession>
<dbReference type="GeneID" id="111089188"/>
<protein>
    <submittedName>
        <fullName evidence="2">Uncharacterized protein LOC111089188</fullName>
    </submittedName>
</protein>
<proteinExistence type="predicted"/>